<dbReference type="PANTHER" id="PTHR10030">
    <property type="entry name" value="ALPHA-L-FUCOSIDASE"/>
    <property type="match status" value="1"/>
</dbReference>
<dbReference type="SUPFAM" id="SSF51445">
    <property type="entry name" value="(Trans)glycosidases"/>
    <property type="match status" value="1"/>
</dbReference>
<evidence type="ECO:0000256" key="5">
    <source>
        <dbReference type="ARBA" id="ARBA00022801"/>
    </source>
</evidence>
<evidence type="ECO:0000256" key="4">
    <source>
        <dbReference type="ARBA" id="ARBA00022729"/>
    </source>
</evidence>
<reference evidence="8 9" key="1">
    <citation type="submission" date="2021-01" db="EMBL/GenBank/DDBJ databases">
        <title>Sequencing the genomes of 1000 actinobacteria strains.</title>
        <authorList>
            <person name="Klenk H.-P."/>
        </authorList>
    </citation>
    <scope>NUCLEOTIDE SEQUENCE [LARGE SCALE GENOMIC DNA]</scope>
    <source>
        <strain evidence="8 9">DSM 18662</strain>
    </source>
</reference>
<accession>A0ABS2RNN5</accession>
<feature type="domain" description="Glycoside hydrolase family 29 N-terminal" evidence="7">
    <location>
        <begin position="41"/>
        <end position="295"/>
    </location>
</feature>
<comment type="similarity">
    <text evidence="2">Belongs to the glycosyl hydrolase 29 family.</text>
</comment>
<evidence type="ECO:0000259" key="7">
    <source>
        <dbReference type="Pfam" id="PF01120"/>
    </source>
</evidence>
<dbReference type="RefSeq" id="WP_204919980.1">
    <property type="nucleotide sequence ID" value="NZ_BAAAQP010000003.1"/>
</dbReference>
<gene>
    <name evidence="8" type="ORF">JOE57_003544</name>
</gene>
<dbReference type="InterPro" id="IPR016286">
    <property type="entry name" value="FUC_metazoa-typ"/>
</dbReference>
<proteinExistence type="inferred from homology"/>
<evidence type="ECO:0000256" key="6">
    <source>
        <dbReference type="ARBA" id="ARBA00023295"/>
    </source>
</evidence>
<sequence length="418" mass="46848">MTLIAPSAGQLAWQQLELGFFCHFGLNTFHGLEWSDGTLPASSFDPVELDARQWVRTAREAGARYFILTAKHHDGFCLWPTATTDYSVASSPWRDGQGDVVREVAEACAAEQLPLGLYLSPWDRNAECYPDAEAYDRFYLAQLRELCSNYGPLVELWFDGAGSQGREYDWSAISALIDELQPQAMVFNMGRPTIRWVGNEDGLAADPVRYVVDRTDFSQYTVETVSLDTALYLPPECDVSLRRGWFWAEHDEPKELDHLLSIYYHSVGMGANLLLNAPPDNRGLIPNEDVARLHEWRAELDRRFSDPMEATVTPDGDAWLVDFGRPVRLDHLELAEDHSGGQRVSGHRVLTDRTTLCSGMTIGHRRLHVFAPLETQFLRVELDGDQPLLSSVRGYLTGVSEIGEAAYLAPTEAPDPTS</sequence>
<evidence type="ECO:0000313" key="8">
    <source>
        <dbReference type="EMBL" id="MBM7800623.1"/>
    </source>
</evidence>
<comment type="function">
    <text evidence="1">Alpha-L-fucosidase is responsible for hydrolyzing the alpha-1,6-linked fucose joined to the reducing-end N-acetylglucosamine of the carbohydrate moieties of glycoproteins.</text>
</comment>
<keyword evidence="4" id="KW-0732">Signal</keyword>
<evidence type="ECO:0000313" key="9">
    <source>
        <dbReference type="Proteomes" id="UP000704762"/>
    </source>
</evidence>
<evidence type="ECO:0000256" key="1">
    <source>
        <dbReference type="ARBA" id="ARBA00004071"/>
    </source>
</evidence>
<organism evidence="8 9">
    <name type="scientific">Microlunatus panaciterrae</name>
    <dbReference type="NCBI Taxonomy" id="400768"/>
    <lineage>
        <taxon>Bacteria</taxon>
        <taxon>Bacillati</taxon>
        <taxon>Actinomycetota</taxon>
        <taxon>Actinomycetes</taxon>
        <taxon>Propionibacteriales</taxon>
        <taxon>Propionibacteriaceae</taxon>
        <taxon>Microlunatus</taxon>
    </lineage>
</organism>
<evidence type="ECO:0000256" key="2">
    <source>
        <dbReference type="ARBA" id="ARBA00007951"/>
    </source>
</evidence>
<dbReference type="EC" id="3.2.1.51" evidence="3"/>
<dbReference type="GO" id="GO:0004560">
    <property type="term" value="F:alpha-L-fucosidase activity"/>
    <property type="evidence" value="ECO:0007669"/>
    <property type="project" value="UniProtKB-EC"/>
</dbReference>
<dbReference type="InterPro" id="IPR000933">
    <property type="entry name" value="Glyco_hydro_29"/>
</dbReference>
<dbReference type="SMART" id="SM00812">
    <property type="entry name" value="Alpha_L_fucos"/>
    <property type="match status" value="1"/>
</dbReference>
<name>A0ABS2RNN5_9ACTN</name>
<keyword evidence="6 8" id="KW-0326">Glycosidase</keyword>
<dbReference type="PRINTS" id="PR00741">
    <property type="entry name" value="GLHYDRLASE29"/>
</dbReference>
<dbReference type="InterPro" id="IPR017853">
    <property type="entry name" value="GH"/>
</dbReference>
<evidence type="ECO:0000256" key="3">
    <source>
        <dbReference type="ARBA" id="ARBA00012662"/>
    </source>
</evidence>
<dbReference type="Pfam" id="PF01120">
    <property type="entry name" value="Alpha_L_fucos"/>
    <property type="match status" value="1"/>
</dbReference>
<dbReference type="EMBL" id="JAFBCF010000001">
    <property type="protein sequence ID" value="MBM7800623.1"/>
    <property type="molecule type" value="Genomic_DNA"/>
</dbReference>
<comment type="caution">
    <text evidence="8">The sequence shown here is derived from an EMBL/GenBank/DDBJ whole genome shotgun (WGS) entry which is preliminary data.</text>
</comment>
<dbReference type="Proteomes" id="UP000704762">
    <property type="component" value="Unassembled WGS sequence"/>
</dbReference>
<dbReference type="InterPro" id="IPR057739">
    <property type="entry name" value="Glyco_hydro_29_N"/>
</dbReference>
<protein>
    <recommendedName>
        <fullName evidence="3">alpha-L-fucosidase</fullName>
        <ecNumber evidence="3">3.2.1.51</ecNumber>
    </recommendedName>
</protein>
<keyword evidence="5 8" id="KW-0378">Hydrolase</keyword>
<dbReference type="Gene3D" id="2.60.120.260">
    <property type="entry name" value="Galactose-binding domain-like"/>
    <property type="match status" value="1"/>
</dbReference>
<dbReference type="PANTHER" id="PTHR10030:SF37">
    <property type="entry name" value="ALPHA-L-FUCOSIDASE-RELATED"/>
    <property type="match status" value="1"/>
</dbReference>
<keyword evidence="9" id="KW-1185">Reference proteome</keyword>
<dbReference type="Gene3D" id="3.20.20.80">
    <property type="entry name" value="Glycosidases"/>
    <property type="match status" value="1"/>
</dbReference>